<proteinExistence type="predicted"/>
<dbReference type="AlphaFoldDB" id="A0A371GUT7"/>
<evidence type="ECO:0000313" key="2">
    <source>
        <dbReference type="Proteomes" id="UP000257109"/>
    </source>
</evidence>
<reference evidence="1" key="1">
    <citation type="submission" date="2018-05" db="EMBL/GenBank/DDBJ databases">
        <title>Draft genome of Mucuna pruriens seed.</title>
        <authorList>
            <person name="Nnadi N.E."/>
            <person name="Vos R."/>
            <person name="Hasami M.H."/>
            <person name="Devisetty U.K."/>
            <person name="Aguiy J.C."/>
        </authorList>
    </citation>
    <scope>NUCLEOTIDE SEQUENCE [LARGE SCALE GENOMIC DNA]</scope>
    <source>
        <strain evidence="1">JCA_2017</strain>
    </source>
</reference>
<dbReference type="OrthoDB" id="1720282at2759"/>
<protein>
    <submittedName>
        <fullName evidence="1">Uncharacterized protein</fullName>
    </submittedName>
</protein>
<accession>A0A371GUT7</accession>
<organism evidence="1 2">
    <name type="scientific">Mucuna pruriens</name>
    <name type="common">Velvet bean</name>
    <name type="synonym">Dolichos pruriens</name>
    <dbReference type="NCBI Taxonomy" id="157652"/>
    <lineage>
        <taxon>Eukaryota</taxon>
        <taxon>Viridiplantae</taxon>
        <taxon>Streptophyta</taxon>
        <taxon>Embryophyta</taxon>
        <taxon>Tracheophyta</taxon>
        <taxon>Spermatophyta</taxon>
        <taxon>Magnoliopsida</taxon>
        <taxon>eudicotyledons</taxon>
        <taxon>Gunneridae</taxon>
        <taxon>Pentapetalae</taxon>
        <taxon>rosids</taxon>
        <taxon>fabids</taxon>
        <taxon>Fabales</taxon>
        <taxon>Fabaceae</taxon>
        <taxon>Papilionoideae</taxon>
        <taxon>50 kb inversion clade</taxon>
        <taxon>NPAAA clade</taxon>
        <taxon>indigoferoid/millettioid clade</taxon>
        <taxon>Phaseoleae</taxon>
        <taxon>Mucuna</taxon>
    </lineage>
</organism>
<comment type="caution">
    <text evidence="1">The sequence shown here is derived from an EMBL/GenBank/DDBJ whole genome shotgun (WGS) entry which is preliminary data.</text>
</comment>
<dbReference type="EMBL" id="QJKJ01004396">
    <property type="protein sequence ID" value="RDX94317.1"/>
    <property type="molecule type" value="Genomic_DNA"/>
</dbReference>
<sequence>MYFVEFPHELKEGAKADRIGTRKYAYRKYAYRNCLSDYYLLNVGFNRDPFIWKHGILQQRLDRVLLNLDWRLLFSKFEVDYLSYYKFDHGAN</sequence>
<dbReference type="Proteomes" id="UP000257109">
    <property type="component" value="Unassembled WGS sequence"/>
</dbReference>
<evidence type="ECO:0000313" key="1">
    <source>
        <dbReference type="EMBL" id="RDX94317.1"/>
    </source>
</evidence>
<gene>
    <name evidence="1" type="ORF">CR513_23313</name>
</gene>
<name>A0A371GUT7_MUCPR</name>
<feature type="non-terminal residue" evidence="1">
    <location>
        <position position="1"/>
    </location>
</feature>
<keyword evidence="2" id="KW-1185">Reference proteome</keyword>